<evidence type="ECO:0000256" key="3">
    <source>
        <dbReference type="ARBA" id="ARBA00022490"/>
    </source>
</evidence>
<keyword evidence="7" id="KW-1185">Reference proteome</keyword>
<organism evidence="6 7">
    <name type="scientific">Dictyostelium firmibasis</name>
    <dbReference type="NCBI Taxonomy" id="79012"/>
    <lineage>
        <taxon>Eukaryota</taxon>
        <taxon>Amoebozoa</taxon>
        <taxon>Evosea</taxon>
        <taxon>Eumycetozoa</taxon>
        <taxon>Dictyostelia</taxon>
        <taxon>Dictyosteliales</taxon>
        <taxon>Dictyosteliaceae</taxon>
        <taxon>Dictyostelium</taxon>
    </lineage>
</organism>
<sequence length="293" mass="34347">MLTRNDFNIIYKKLTDKDDVTYVKTQYPEIPYSTLIAIFSQKRTKIYKQICHKKTPNIRQYYLSFMNNGSTFLELSGQLGLSTSIFARQILSYIIENDQDCLFIDNSRGSSEINEKKTETDLYKLLTEIKDTTIIIKKIYKNPSLIENLKLRKNIYQSIYNDDNCSPLINQIRSSTGSEYEYLLQEKLFKLNIPYLTESQLRKDGYPKTPDIKLEVPISFKGFIINWIESKASFCDDNNLKITRDQIIGYRNRYGPGLTIYWFGYIDDLNNLQDDGVYITDKFPDIGDIQILY</sequence>
<evidence type="ECO:0000256" key="4">
    <source>
        <dbReference type="ARBA" id="ARBA00023242"/>
    </source>
</evidence>
<dbReference type="InterPro" id="IPR029404">
    <property type="entry name" value="CDIN1"/>
</dbReference>
<dbReference type="PANTHER" id="PTHR31661:SF1">
    <property type="entry name" value="CDAN1-INTERACTING NUCLEASE 1"/>
    <property type="match status" value="1"/>
</dbReference>
<comment type="caution">
    <text evidence="6">The sequence shown here is derived from an EMBL/GenBank/DDBJ whole genome shotgun (WGS) entry which is preliminary data.</text>
</comment>
<evidence type="ECO:0000256" key="5">
    <source>
        <dbReference type="ARBA" id="ARBA00023480"/>
    </source>
</evidence>
<dbReference type="GO" id="GO:0005634">
    <property type="term" value="C:nucleus"/>
    <property type="evidence" value="ECO:0007669"/>
    <property type="project" value="UniProtKB-SubCell"/>
</dbReference>
<dbReference type="PANTHER" id="PTHR31661">
    <property type="entry name" value="SIMILAR TO CDNA SEQUENCE BC052040"/>
    <property type="match status" value="1"/>
</dbReference>
<reference evidence="6 7" key="1">
    <citation type="submission" date="2023-11" db="EMBL/GenBank/DDBJ databases">
        <title>Dfirmibasis_genome.</title>
        <authorList>
            <person name="Edelbroek B."/>
            <person name="Kjellin J."/>
            <person name="Jerlstrom-Hultqvist J."/>
            <person name="Soderbom F."/>
        </authorList>
    </citation>
    <scope>NUCLEOTIDE SEQUENCE [LARGE SCALE GENOMIC DNA]</scope>
    <source>
        <strain evidence="6 7">TNS-C-14</strain>
    </source>
</reference>
<dbReference type="Pfam" id="PF14811">
    <property type="entry name" value="TPD"/>
    <property type="match status" value="1"/>
</dbReference>
<dbReference type="EMBL" id="JAVFKY010000004">
    <property type="protein sequence ID" value="KAK5577849.1"/>
    <property type="molecule type" value="Genomic_DNA"/>
</dbReference>
<proteinExistence type="predicted"/>
<protein>
    <recommendedName>
        <fullName evidence="5">CDAN1-interacting nuclease 1</fullName>
    </recommendedName>
</protein>
<keyword evidence="3" id="KW-0963">Cytoplasm</keyword>
<accession>A0AAN7YNC7</accession>
<dbReference type="AlphaFoldDB" id="A0AAN7YNC7"/>
<gene>
    <name evidence="6" type="ORF">RB653_002797</name>
</gene>
<evidence type="ECO:0000313" key="6">
    <source>
        <dbReference type="EMBL" id="KAK5577849.1"/>
    </source>
</evidence>
<evidence type="ECO:0000256" key="2">
    <source>
        <dbReference type="ARBA" id="ARBA00004496"/>
    </source>
</evidence>
<comment type="subcellular location">
    <subcellularLocation>
        <location evidence="2">Cytoplasm</location>
    </subcellularLocation>
    <subcellularLocation>
        <location evidence="1">Nucleus</location>
    </subcellularLocation>
</comment>
<keyword evidence="4" id="KW-0539">Nucleus</keyword>
<evidence type="ECO:0000313" key="7">
    <source>
        <dbReference type="Proteomes" id="UP001344447"/>
    </source>
</evidence>
<dbReference type="GO" id="GO:0005737">
    <property type="term" value="C:cytoplasm"/>
    <property type="evidence" value="ECO:0007669"/>
    <property type="project" value="UniProtKB-SubCell"/>
</dbReference>
<name>A0AAN7YNC7_9MYCE</name>
<evidence type="ECO:0000256" key="1">
    <source>
        <dbReference type="ARBA" id="ARBA00004123"/>
    </source>
</evidence>
<dbReference type="Proteomes" id="UP001344447">
    <property type="component" value="Unassembled WGS sequence"/>
</dbReference>